<evidence type="ECO:0000313" key="1">
    <source>
        <dbReference type="EnsemblPlants" id="PGSC0003DMT400087338"/>
    </source>
</evidence>
<evidence type="ECO:0008006" key="3">
    <source>
        <dbReference type="Google" id="ProtNLM"/>
    </source>
</evidence>
<dbReference type="PANTHER" id="PTHR33180:SF31">
    <property type="entry name" value="POLYPROTEIN PROTEIN"/>
    <property type="match status" value="1"/>
</dbReference>
<dbReference type="EnsemblPlants" id="PGSC0003DMT400087338">
    <property type="protein sequence ID" value="PGSC0003DMT400087338"/>
    <property type="gene ID" value="PGSC0003DMG400036909"/>
</dbReference>
<dbReference type="AlphaFoldDB" id="M1DDM8"/>
<proteinExistence type="predicted"/>
<protein>
    <recommendedName>
        <fullName evidence="3">Integrase core domain containing protein</fullName>
    </recommendedName>
</protein>
<dbReference type="PANTHER" id="PTHR33180">
    <property type="entry name" value="PHOTOSYSTEM II CP43 REACTION CENTER PROTEIN"/>
    <property type="match status" value="1"/>
</dbReference>
<dbReference type="Gramene" id="PGSC0003DMT400087338">
    <property type="protein sequence ID" value="PGSC0003DMT400087338"/>
    <property type="gene ID" value="PGSC0003DMG400036909"/>
</dbReference>
<reference evidence="1" key="2">
    <citation type="submission" date="2015-06" db="UniProtKB">
        <authorList>
            <consortium name="EnsemblPlants"/>
        </authorList>
    </citation>
    <scope>IDENTIFICATION</scope>
    <source>
        <strain evidence="1">DM1-3 516 R44</strain>
    </source>
</reference>
<reference evidence="2" key="1">
    <citation type="journal article" date="2011" name="Nature">
        <title>Genome sequence and analysis of the tuber crop potato.</title>
        <authorList>
            <consortium name="The Potato Genome Sequencing Consortium"/>
        </authorList>
    </citation>
    <scope>NUCLEOTIDE SEQUENCE [LARGE SCALE GENOMIC DNA]</scope>
    <source>
        <strain evidence="2">cv. DM1-3 516 R44</strain>
    </source>
</reference>
<name>M1DDM8_SOLTU</name>
<dbReference type="HOGENOM" id="CLU_1135186_0_0_1"/>
<dbReference type="InParanoid" id="M1DDM8"/>
<evidence type="ECO:0000313" key="2">
    <source>
        <dbReference type="Proteomes" id="UP000011115"/>
    </source>
</evidence>
<organism evidence="1 2">
    <name type="scientific">Solanum tuberosum</name>
    <name type="common">Potato</name>
    <dbReference type="NCBI Taxonomy" id="4113"/>
    <lineage>
        <taxon>Eukaryota</taxon>
        <taxon>Viridiplantae</taxon>
        <taxon>Streptophyta</taxon>
        <taxon>Embryophyta</taxon>
        <taxon>Tracheophyta</taxon>
        <taxon>Spermatophyta</taxon>
        <taxon>Magnoliopsida</taxon>
        <taxon>eudicotyledons</taxon>
        <taxon>Gunneridae</taxon>
        <taxon>Pentapetalae</taxon>
        <taxon>asterids</taxon>
        <taxon>lamiids</taxon>
        <taxon>Solanales</taxon>
        <taxon>Solanaceae</taxon>
        <taxon>Solanoideae</taxon>
        <taxon>Solaneae</taxon>
        <taxon>Solanum</taxon>
    </lineage>
</organism>
<keyword evidence="2" id="KW-1185">Reference proteome</keyword>
<sequence>MFLFILLDPGTWLKAADLRTILEENRLFTSGVIDIYRTVSEMLWYHQFQQFTKPQSTYIPTSVQELYEWYDKLIPKGKKKAGSMAQEMLMRSRQNQTSLSFSVLISACRLSGITFLENPDIEVTPSLSYDILRIEEEYLKDDAEKMKKSLVDTSLIVDMESMVAGPKHLIPTVEPSGICTPSTSTSRTPNIVSRPPLTQTMISIMGNLAHSADVRASWVEAVIASMIERVIADSSALIQEDLTEQ</sequence>
<dbReference type="Proteomes" id="UP000011115">
    <property type="component" value="Unassembled WGS sequence"/>
</dbReference>
<accession>M1DDM8</accession>
<dbReference type="PaxDb" id="4113-PGSC0003DMT400087338"/>